<proteinExistence type="predicted"/>
<gene>
    <name evidence="1" type="ORF">GCM10023091_05550</name>
</gene>
<dbReference type="RefSeq" id="WP_345026511.1">
    <property type="nucleotide sequence ID" value="NZ_BAABEY010000002.1"/>
</dbReference>
<reference evidence="2" key="1">
    <citation type="journal article" date="2019" name="Int. J. Syst. Evol. Microbiol.">
        <title>The Global Catalogue of Microorganisms (GCM) 10K type strain sequencing project: providing services to taxonomists for standard genome sequencing and annotation.</title>
        <authorList>
            <consortium name="The Broad Institute Genomics Platform"/>
            <consortium name="The Broad Institute Genome Sequencing Center for Infectious Disease"/>
            <person name="Wu L."/>
            <person name="Ma J."/>
        </authorList>
    </citation>
    <scope>NUCLEOTIDE SEQUENCE [LARGE SCALE GENOMIC DNA]</scope>
    <source>
        <strain evidence="2">JCM 31920</strain>
    </source>
</reference>
<keyword evidence="2" id="KW-1185">Reference proteome</keyword>
<evidence type="ECO:0000313" key="1">
    <source>
        <dbReference type="EMBL" id="GAA4432834.1"/>
    </source>
</evidence>
<name>A0ABP8LQW6_9BACT</name>
<dbReference type="Proteomes" id="UP001501508">
    <property type="component" value="Unassembled WGS sequence"/>
</dbReference>
<organism evidence="1 2">
    <name type="scientific">Ravibacter arvi</name>
    <dbReference type="NCBI Taxonomy" id="2051041"/>
    <lineage>
        <taxon>Bacteria</taxon>
        <taxon>Pseudomonadati</taxon>
        <taxon>Bacteroidota</taxon>
        <taxon>Cytophagia</taxon>
        <taxon>Cytophagales</taxon>
        <taxon>Spirosomataceae</taxon>
        <taxon>Ravibacter</taxon>
    </lineage>
</organism>
<protein>
    <submittedName>
        <fullName evidence="1">Uncharacterized protein</fullName>
    </submittedName>
</protein>
<sequence>MGGIYREQRNKTLDDQSYFNELVTSGIMSLKDPLIKNIGKNDRPGQTGLSWYLPGFCPVPANRNLQQTD</sequence>
<evidence type="ECO:0000313" key="2">
    <source>
        <dbReference type="Proteomes" id="UP001501508"/>
    </source>
</evidence>
<dbReference type="EMBL" id="BAABEY010000002">
    <property type="protein sequence ID" value="GAA4432834.1"/>
    <property type="molecule type" value="Genomic_DNA"/>
</dbReference>
<comment type="caution">
    <text evidence="1">The sequence shown here is derived from an EMBL/GenBank/DDBJ whole genome shotgun (WGS) entry which is preliminary data.</text>
</comment>
<accession>A0ABP8LQW6</accession>